<evidence type="ECO:0000313" key="12">
    <source>
        <dbReference type="Proteomes" id="UP001180487"/>
    </source>
</evidence>
<evidence type="ECO:0000256" key="8">
    <source>
        <dbReference type="ARBA" id="ARBA00038436"/>
    </source>
</evidence>
<dbReference type="InterPro" id="IPR055348">
    <property type="entry name" value="DctQ"/>
</dbReference>
<keyword evidence="7 9" id="KW-0472">Membrane</keyword>
<accession>A0ABU2C5U9</accession>
<feature type="domain" description="Tripartite ATP-independent periplasmic transporters DctQ component" evidence="10">
    <location>
        <begin position="24"/>
        <end position="152"/>
    </location>
</feature>
<keyword evidence="6 9" id="KW-1133">Transmembrane helix</keyword>
<evidence type="ECO:0000256" key="2">
    <source>
        <dbReference type="ARBA" id="ARBA00022448"/>
    </source>
</evidence>
<keyword evidence="2 9" id="KW-0813">Transport</keyword>
<dbReference type="Proteomes" id="UP001180487">
    <property type="component" value="Unassembled WGS sequence"/>
</dbReference>
<evidence type="ECO:0000313" key="11">
    <source>
        <dbReference type="EMBL" id="MDR7376707.1"/>
    </source>
</evidence>
<dbReference type="PANTHER" id="PTHR35011:SF2">
    <property type="entry name" value="2,3-DIKETO-L-GULONATE TRAP TRANSPORTER SMALL PERMEASE PROTEIN YIAM"/>
    <property type="match status" value="1"/>
</dbReference>
<protein>
    <recommendedName>
        <fullName evidence="9">TRAP transporter small permease protein</fullName>
    </recommendedName>
</protein>
<sequence length="179" mass="19895">MIQKLIDKYCKLLAWLIVGCLALMVVLVFTNVVLRYAMNSGIAVSEELSRWLFVWLTFLGGIIAMHEGAHLGTDTLVSRLPLAGKKACLVIGHVLMLFVCWLLFKGALDQVKINWDSTSAAMEVSMAWFYGCGMVFAVSGAVILLNHLWRLVMGQLTEAELIGIRESEEEPIDVPKPIQ</sequence>
<evidence type="ECO:0000256" key="1">
    <source>
        <dbReference type="ARBA" id="ARBA00004429"/>
    </source>
</evidence>
<name>A0ABU2C5U9_9BURK</name>
<comment type="subunit">
    <text evidence="9">The complex comprises the extracytoplasmic solute receptor protein and the two transmembrane proteins.</text>
</comment>
<keyword evidence="3" id="KW-1003">Cell membrane</keyword>
<proteinExistence type="inferred from homology"/>
<comment type="caution">
    <text evidence="11">The sequence shown here is derived from an EMBL/GenBank/DDBJ whole genome shotgun (WGS) entry which is preliminary data.</text>
</comment>
<feature type="transmembrane region" description="Helical" evidence="9">
    <location>
        <begin position="87"/>
        <end position="108"/>
    </location>
</feature>
<evidence type="ECO:0000256" key="3">
    <source>
        <dbReference type="ARBA" id="ARBA00022475"/>
    </source>
</evidence>
<dbReference type="Pfam" id="PF04290">
    <property type="entry name" value="DctQ"/>
    <property type="match status" value="1"/>
</dbReference>
<feature type="transmembrane region" description="Helical" evidence="9">
    <location>
        <begin position="48"/>
        <end position="66"/>
    </location>
</feature>
<comment type="function">
    <text evidence="9">Part of the tripartite ATP-independent periplasmic (TRAP) transport system.</text>
</comment>
<dbReference type="RefSeq" id="WP_310371833.1">
    <property type="nucleotide sequence ID" value="NZ_JAVDXT010000001.1"/>
</dbReference>
<keyword evidence="5 9" id="KW-0812">Transmembrane</keyword>
<organism evidence="11 12">
    <name type="scientific">Rhodoferax ferrireducens</name>
    <dbReference type="NCBI Taxonomy" id="192843"/>
    <lineage>
        <taxon>Bacteria</taxon>
        <taxon>Pseudomonadati</taxon>
        <taxon>Pseudomonadota</taxon>
        <taxon>Betaproteobacteria</taxon>
        <taxon>Burkholderiales</taxon>
        <taxon>Comamonadaceae</taxon>
        <taxon>Rhodoferax</taxon>
    </lineage>
</organism>
<keyword evidence="4 9" id="KW-0997">Cell inner membrane</keyword>
<gene>
    <name evidence="11" type="ORF">J2X19_001365</name>
</gene>
<dbReference type="EMBL" id="JAVDXT010000001">
    <property type="protein sequence ID" value="MDR7376707.1"/>
    <property type="molecule type" value="Genomic_DNA"/>
</dbReference>
<reference evidence="11 12" key="1">
    <citation type="submission" date="2023-07" db="EMBL/GenBank/DDBJ databases">
        <title>Sorghum-associated microbial communities from plants grown in Nebraska, USA.</title>
        <authorList>
            <person name="Schachtman D."/>
        </authorList>
    </citation>
    <scope>NUCLEOTIDE SEQUENCE [LARGE SCALE GENOMIC DNA]</scope>
    <source>
        <strain evidence="11 12">BE313</strain>
    </source>
</reference>
<keyword evidence="12" id="KW-1185">Reference proteome</keyword>
<evidence type="ECO:0000256" key="6">
    <source>
        <dbReference type="ARBA" id="ARBA00022989"/>
    </source>
</evidence>
<feature type="transmembrane region" description="Helical" evidence="9">
    <location>
        <begin position="128"/>
        <end position="149"/>
    </location>
</feature>
<evidence type="ECO:0000256" key="4">
    <source>
        <dbReference type="ARBA" id="ARBA00022519"/>
    </source>
</evidence>
<evidence type="ECO:0000256" key="5">
    <source>
        <dbReference type="ARBA" id="ARBA00022692"/>
    </source>
</evidence>
<dbReference type="PANTHER" id="PTHR35011">
    <property type="entry name" value="2,3-DIKETO-L-GULONATE TRAP TRANSPORTER SMALL PERMEASE PROTEIN YIAM"/>
    <property type="match status" value="1"/>
</dbReference>
<comment type="similarity">
    <text evidence="8 9">Belongs to the TRAP transporter small permease family.</text>
</comment>
<comment type="subcellular location">
    <subcellularLocation>
        <location evidence="1 9">Cell inner membrane</location>
        <topology evidence="1 9">Multi-pass membrane protein</topology>
    </subcellularLocation>
</comment>
<dbReference type="InterPro" id="IPR007387">
    <property type="entry name" value="TRAP_DctQ"/>
</dbReference>
<evidence type="ECO:0000256" key="7">
    <source>
        <dbReference type="ARBA" id="ARBA00023136"/>
    </source>
</evidence>
<feature type="transmembrane region" description="Helical" evidence="9">
    <location>
        <begin position="12"/>
        <end position="36"/>
    </location>
</feature>
<evidence type="ECO:0000259" key="10">
    <source>
        <dbReference type="Pfam" id="PF04290"/>
    </source>
</evidence>
<evidence type="ECO:0000256" key="9">
    <source>
        <dbReference type="RuleBase" id="RU369079"/>
    </source>
</evidence>